<feature type="region of interest" description="Disordered" evidence="1">
    <location>
        <begin position="44"/>
        <end position="67"/>
    </location>
</feature>
<protein>
    <submittedName>
        <fullName evidence="2">Uncharacterized protein</fullName>
    </submittedName>
</protein>
<evidence type="ECO:0000313" key="2">
    <source>
        <dbReference type="EMBL" id="EXB70346.1"/>
    </source>
</evidence>
<dbReference type="AlphaFoldDB" id="W9RFL9"/>
<proteinExistence type="predicted"/>
<keyword evidence="3" id="KW-1185">Reference proteome</keyword>
<dbReference type="EMBL" id="KE344606">
    <property type="protein sequence ID" value="EXB70346.1"/>
    <property type="molecule type" value="Genomic_DNA"/>
</dbReference>
<reference evidence="3" key="1">
    <citation type="submission" date="2013-01" db="EMBL/GenBank/DDBJ databases">
        <title>Draft Genome Sequence of a Mulberry Tree, Morus notabilis C.K. Schneid.</title>
        <authorList>
            <person name="He N."/>
            <person name="Zhao S."/>
        </authorList>
    </citation>
    <scope>NUCLEOTIDE SEQUENCE</scope>
</reference>
<evidence type="ECO:0000313" key="3">
    <source>
        <dbReference type="Proteomes" id="UP000030645"/>
    </source>
</evidence>
<name>W9RFL9_9ROSA</name>
<evidence type="ECO:0000256" key="1">
    <source>
        <dbReference type="SAM" id="MobiDB-lite"/>
    </source>
</evidence>
<organism evidence="2 3">
    <name type="scientific">Morus notabilis</name>
    <dbReference type="NCBI Taxonomy" id="981085"/>
    <lineage>
        <taxon>Eukaryota</taxon>
        <taxon>Viridiplantae</taxon>
        <taxon>Streptophyta</taxon>
        <taxon>Embryophyta</taxon>
        <taxon>Tracheophyta</taxon>
        <taxon>Spermatophyta</taxon>
        <taxon>Magnoliopsida</taxon>
        <taxon>eudicotyledons</taxon>
        <taxon>Gunneridae</taxon>
        <taxon>Pentapetalae</taxon>
        <taxon>rosids</taxon>
        <taxon>fabids</taxon>
        <taxon>Rosales</taxon>
        <taxon>Moraceae</taxon>
        <taxon>Moreae</taxon>
        <taxon>Morus</taxon>
    </lineage>
</organism>
<accession>W9RFL9</accession>
<feature type="compositionally biased region" description="Gly residues" evidence="1">
    <location>
        <begin position="49"/>
        <end position="60"/>
    </location>
</feature>
<gene>
    <name evidence="2" type="ORF">L484_003217</name>
</gene>
<sequence length="99" mass="11091">MDFYSRFITSFCKSDLIPKKEEIEQHSSDWFHDIKGEGKEDLAWSRSEGVGGGGGGGGGGEGKRRSQRWAAILMKTEPSTDDDLAGRWRRTTILSRRGR</sequence>
<dbReference type="Proteomes" id="UP000030645">
    <property type="component" value="Unassembled WGS sequence"/>
</dbReference>